<sequence length="69" mass="7735">MRATRLVTARHAVYLAPSTRKMNTKSQLLAVHQIGFTTSAEFWPTTASATAEHGKTLICIHILQCFHRL</sequence>
<evidence type="ECO:0000313" key="1">
    <source>
        <dbReference type="EMBL" id="KAF2113875.1"/>
    </source>
</evidence>
<proteinExistence type="predicted"/>
<protein>
    <submittedName>
        <fullName evidence="1">Uncharacterized protein</fullName>
    </submittedName>
</protein>
<dbReference type="EMBL" id="ML977327">
    <property type="protein sequence ID" value="KAF2113875.1"/>
    <property type="molecule type" value="Genomic_DNA"/>
</dbReference>
<dbReference type="Proteomes" id="UP000799770">
    <property type="component" value="Unassembled WGS sequence"/>
</dbReference>
<accession>A0A6A5Z373</accession>
<keyword evidence="2" id="KW-1185">Reference proteome</keyword>
<gene>
    <name evidence="1" type="ORF">BDV96DRAFT_578441</name>
</gene>
<organism evidence="1 2">
    <name type="scientific">Lophiotrema nucula</name>
    <dbReference type="NCBI Taxonomy" id="690887"/>
    <lineage>
        <taxon>Eukaryota</taxon>
        <taxon>Fungi</taxon>
        <taxon>Dikarya</taxon>
        <taxon>Ascomycota</taxon>
        <taxon>Pezizomycotina</taxon>
        <taxon>Dothideomycetes</taxon>
        <taxon>Pleosporomycetidae</taxon>
        <taxon>Pleosporales</taxon>
        <taxon>Lophiotremataceae</taxon>
        <taxon>Lophiotrema</taxon>
    </lineage>
</organism>
<reference evidence="1" key="1">
    <citation type="journal article" date="2020" name="Stud. Mycol.">
        <title>101 Dothideomycetes genomes: a test case for predicting lifestyles and emergence of pathogens.</title>
        <authorList>
            <person name="Haridas S."/>
            <person name="Albert R."/>
            <person name="Binder M."/>
            <person name="Bloem J."/>
            <person name="Labutti K."/>
            <person name="Salamov A."/>
            <person name="Andreopoulos B."/>
            <person name="Baker S."/>
            <person name="Barry K."/>
            <person name="Bills G."/>
            <person name="Bluhm B."/>
            <person name="Cannon C."/>
            <person name="Castanera R."/>
            <person name="Culley D."/>
            <person name="Daum C."/>
            <person name="Ezra D."/>
            <person name="Gonzalez J."/>
            <person name="Henrissat B."/>
            <person name="Kuo A."/>
            <person name="Liang C."/>
            <person name="Lipzen A."/>
            <person name="Lutzoni F."/>
            <person name="Magnuson J."/>
            <person name="Mondo S."/>
            <person name="Nolan M."/>
            <person name="Ohm R."/>
            <person name="Pangilinan J."/>
            <person name="Park H.-J."/>
            <person name="Ramirez L."/>
            <person name="Alfaro M."/>
            <person name="Sun H."/>
            <person name="Tritt A."/>
            <person name="Yoshinaga Y."/>
            <person name="Zwiers L.-H."/>
            <person name="Turgeon B."/>
            <person name="Goodwin S."/>
            <person name="Spatafora J."/>
            <person name="Crous P."/>
            <person name="Grigoriev I."/>
        </authorList>
    </citation>
    <scope>NUCLEOTIDE SEQUENCE</scope>
    <source>
        <strain evidence="1">CBS 627.86</strain>
    </source>
</reference>
<name>A0A6A5Z373_9PLEO</name>
<evidence type="ECO:0000313" key="2">
    <source>
        <dbReference type="Proteomes" id="UP000799770"/>
    </source>
</evidence>
<dbReference type="AlphaFoldDB" id="A0A6A5Z373"/>